<feature type="region of interest" description="Disordered" evidence="1">
    <location>
        <begin position="1"/>
        <end position="41"/>
    </location>
</feature>
<protein>
    <submittedName>
        <fullName evidence="4">UBX domain-containing protein 10</fullName>
    </submittedName>
</protein>
<sequence>MHVSRPKSSKGRNRNKLSHSQNADSTGFHPSPLTPRPPLRDRCMRSRGFLVKQSSLRSTNEIPELVEAISAPMLTLNKYRVLPSIEKKSEREQSLMGMEEKTSKLSLSDNLLLQSRLLQREQHLSSIQTCATSKSNSEMGAVSEVLCRPGSPLAYLESPEYPTVEMPLHNQGSLVLAIRTPCGSRIEHHFNPDNTLRSVIAAAEARQGRRYRRSRVETMDMPRRTFTDLNMTLAQCGILNRSVLCISHEDLGDN</sequence>
<dbReference type="AlphaFoldDB" id="A0A6P3WFH6"/>
<accession>A0A6P3WFH6</accession>
<name>A0A6P3WFH6_CLUHA</name>
<dbReference type="PROSITE" id="PS50033">
    <property type="entry name" value="UBX"/>
    <property type="match status" value="1"/>
</dbReference>
<dbReference type="OrthoDB" id="436606at2759"/>
<keyword evidence="3" id="KW-1185">Reference proteome</keyword>
<reference evidence="4" key="1">
    <citation type="submission" date="2025-08" db="UniProtKB">
        <authorList>
            <consortium name="RefSeq"/>
        </authorList>
    </citation>
    <scope>IDENTIFICATION</scope>
</reference>
<dbReference type="InterPro" id="IPR001012">
    <property type="entry name" value="UBX_dom"/>
</dbReference>
<evidence type="ECO:0000313" key="3">
    <source>
        <dbReference type="Proteomes" id="UP000515152"/>
    </source>
</evidence>
<evidence type="ECO:0000259" key="2">
    <source>
        <dbReference type="PROSITE" id="PS50033"/>
    </source>
</evidence>
<dbReference type="Gene3D" id="3.10.20.90">
    <property type="entry name" value="Phosphatidylinositol 3-kinase Catalytic Subunit, Chain A, domain 1"/>
    <property type="match status" value="1"/>
</dbReference>
<dbReference type="RefSeq" id="XP_012697152.2">
    <property type="nucleotide sequence ID" value="XM_012841698.3"/>
</dbReference>
<feature type="domain" description="UBX" evidence="2">
    <location>
        <begin position="169"/>
        <end position="246"/>
    </location>
</feature>
<dbReference type="Pfam" id="PF00789">
    <property type="entry name" value="UBX"/>
    <property type="match status" value="1"/>
</dbReference>
<organism evidence="3 4">
    <name type="scientific">Clupea harengus</name>
    <name type="common">Atlantic herring</name>
    <dbReference type="NCBI Taxonomy" id="7950"/>
    <lineage>
        <taxon>Eukaryota</taxon>
        <taxon>Metazoa</taxon>
        <taxon>Chordata</taxon>
        <taxon>Craniata</taxon>
        <taxon>Vertebrata</taxon>
        <taxon>Euteleostomi</taxon>
        <taxon>Actinopterygii</taxon>
        <taxon>Neopterygii</taxon>
        <taxon>Teleostei</taxon>
        <taxon>Clupei</taxon>
        <taxon>Clupeiformes</taxon>
        <taxon>Clupeoidei</taxon>
        <taxon>Clupeidae</taxon>
        <taxon>Clupea</taxon>
    </lineage>
</organism>
<gene>
    <name evidence="4" type="primary">ubxn10</name>
</gene>
<dbReference type="KEGG" id="char:105912711"/>
<dbReference type="Proteomes" id="UP000515152">
    <property type="component" value="Chromosome 4"/>
</dbReference>
<evidence type="ECO:0000313" key="4">
    <source>
        <dbReference type="RefSeq" id="XP_012697152.2"/>
    </source>
</evidence>
<dbReference type="InterPro" id="IPR029071">
    <property type="entry name" value="Ubiquitin-like_domsf"/>
</dbReference>
<feature type="compositionally biased region" description="Basic residues" evidence="1">
    <location>
        <begin position="1"/>
        <end position="17"/>
    </location>
</feature>
<dbReference type="SUPFAM" id="SSF54236">
    <property type="entry name" value="Ubiquitin-like"/>
    <property type="match status" value="1"/>
</dbReference>
<proteinExistence type="predicted"/>
<evidence type="ECO:0000256" key="1">
    <source>
        <dbReference type="SAM" id="MobiDB-lite"/>
    </source>
</evidence>
<dbReference type="SMART" id="SM00166">
    <property type="entry name" value="UBX"/>
    <property type="match status" value="1"/>
</dbReference>
<dbReference type="CTD" id="127733"/>
<dbReference type="GeneID" id="105912711"/>